<evidence type="ECO:0000313" key="7">
    <source>
        <dbReference type="Proteomes" id="UP000515804"/>
    </source>
</evidence>
<feature type="domain" description="Organic solvent tolerance-like N-terminal" evidence="5">
    <location>
        <begin position="37"/>
        <end position="144"/>
    </location>
</feature>
<keyword evidence="3" id="KW-0574">Periplasm</keyword>
<dbReference type="PANTHER" id="PTHR36504">
    <property type="entry name" value="LIPOPOLYSACCHARIDE EXPORT SYSTEM PROTEIN LPTA"/>
    <property type="match status" value="1"/>
</dbReference>
<dbReference type="InterPro" id="IPR052037">
    <property type="entry name" value="LPS_export_LptA"/>
</dbReference>
<dbReference type="KEGG" id="tcn:H9L16_01445"/>
<dbReference type="EMBL" id="CP060719">
    <property type="protein sequence ID" value="QNN70335.1"/>
    <property type="molecule type" value="Genomic_DNA"/>
</dbReference>
<gene>
    <name evidence="6" type="primary">lptA</name>
    <name evidence="6" type="ORF">H9L16_01445</name>
</gene>
<proteinExistence type="predicted"/>
<feature type="chain" id="PRO_5028914840" evidence="4">
    <location>
        <begin position="21"/>
        <end position="174"/>
    </location>
</feature>
<dbReference type="GO" id="GO:0017089">
    <property type="term" value="F:glycolipid transfer activity"/>
    <property type="evidence" value="ECO:0007669"/>
    <property type="project" value="TreeGrafter"/>
</dbReference>
<feature type="signal peptide" evidence="4">
    <location>
        <begin position="1"/>
        <end position="20"/>
    </location>
</feature>
<evidence type="ECO:0000256" key="1">
    <source>
        <dbReference type="ARBA" id="ARBA00022448"/>
    </source>
</evidence>
<dbReference type="GO" id="GO:0001530">
    <property type="term" value="F:lipopolysaccharide binding"/>
    <property type="evidence" value="ECO:0007669"/>
    <property type="project" value="InterPro"/>
</dbReference>
<name>A0A7G9SR60_9GAMM</name>
<organism evidence="6 7">
    <name type="scientific">Thermomonas carbonis</name>
    <dbReference type="NCBI Taxonomy" id="1463158"/>
    <lineage>
        <taxon>Bacteria</taxon>
        <taxon>Pseudomonadati</taxon>
        <taxon>Pseudomonadota</taxon>
        <taxon>Gammaproteobacteria</taxon>
        <taxon>Lysobacterales</taxon>
        <taxon>Lysobacteraceae</taxon>
        <taxon>Thermomonas</taxon>
    </lineage>
</organism>
<dbReference type="Proteomes" id="UP000515804">
    <property type="component" value="Chromosome"/>
</dbReference>
<dbReference type="Pfam" id="PF03968">
    <property type="entry name" value="LptD_N"/>
    <property type="match status" value="1"/>
</dbReference>
<evidence type="ECO:0000259" key="5">
    <source>
        <dbReference type="Pfam" id="PF03968"/>
    </source>
</evidence>
<dbReference type="Gene3D" id="2.60.450.10">
    <property type="entry name" value="Lipopolysaccharide (LPS) transport protein A like domain"/>
    <property type="match status" value="1"/>
</dbReference>
<dbReference type="GO" id="GO:0009279">
    <property type="term" value="C:cell outer membrane"/>
    <property type="evidence" value="ECO:0007669"/>
    <property type="project" value="TreeGrafter"/>
</dbReference>
<dbReference type="RefSeq" id="WP_187552851.1">
    <property type="nucleotide sequence ID" value="NZ_BMZL01000001.1"/>
</dbReference>
<accession>A0A7G9SR60</accession>
<dbReference type="GO" id="GO:0030288">
    <property type="term" value="C:outer membrane-bounded periplasmic space"/>
    <property type="evidence" value="ECO:0007669"/>
    <property type="project" value="TreeGrafter"/>
</dbReference>
<dbReference type="InterPro" id="IPR005653">
    <property type="entry name" value="OstA-like_N"/>
</dbReference>
<dbReference type="GO" id="GO:0015920">
    <property type="term" value="P:lipopolysaccharide transport"/>
    <property type="evidence" value="ECO:0007669"/>
    <property type="project" value="InterPro"/>
</dbReference>
<evidence type="ECO:0000256" key="4">
    <source>
        <dbReference type="SAM" id="SignalP"/>
    </source>
</evidence>
<dbReference type="AlphaFoldDB" id="A0A7G9SR60"/>
<evidence type="ECO:0000256" key="2">
    <source>
        <dbReference type="ARBA" id="ARBA00022729"/>
    </source>
</evidence>
<keyword evidence="7" id="KW-1185">Reference proteome</keyword>
<protein>
    <submittedName>
        <fullName evidence="6">Lipopolysaccharide transport periplasmic protein LptA</fullName>
    </submittedName>
</protein>
<sequence>MSPSAKSTATLLSTAVLALAAGMADARTSDRNQPMDIEAAHQVCGLGANDSCTYTDVTMTQGTLRIKAAKAVIQQVNGDMSRVQMTGGVTLRQQLDDGTDFDSKSSAVDYDLRSEVVVFTGNVAITQQRGTLNGERVVYNMKSGQVESGGNGNGRVKMRILPKSAQGASAQAGG</sequence>
<evidence type="ECO:0000313" key="6">
    <source>
        <dbReference type="EMBL" id="QNN70335.1"/>
    </source>
</evidence>
<reference evidence="6 7" key="1">
    <citation type="submission" date="2020-08" db="EMBL/GenBank/DDBJ databases">
        <title>Genome sequence of Thermomonas carbonis KCTC 42013T.</title>
        <authorList>
            <person name="Hyun D.-W."/>
            <person name="Bae J.-W."/>
        </authorList>
    </citation>
    <scope>NUCLEOTIDE SEQUENCE [LARGE SCALE GENOMIC DNA]</scope>
    <source>
        <strain evidence="6 7">KCTC 42013</strain>
    </source>
</reference>
<keyword evidence="1" id="KW-0813">Transport</keyword>
<dbReference type="PANTHER" id="PTHR36504:SF1">
    <property type="entry name" value="LIPOPOLYSACCHARIDE EXPORT SYSTEM PROTEIN LPTA"/>
    <property type="match status" value="1"/>
</dbReference>
<keyword evidence="2 4" id="KW-0732">Signal</keyword>
<dbReference type="InterPro" id="IPR014340">
    <property type="entry name" value="LptA"/>
</dbReference>
<evidence type="ECO:0000256" key="3">
    <source>
        <dbReference type="ARBA" id="ARBA00022764"/>
    </source>
</evidence>
<dbReference type="NCBIfam" id="TIGR03002">
    <property type="entry name" value="outer_YhbN_LptA"/>
    <property type="match status" value="1"/>
</dbReference>